<dbReference type="Gene3D" id="3.40.630.30">
    <property type="match status" value="1"/>
</dbReference>
<name>A0A164VT73_9AGAM</name>
<dbReference type="STRING" id="1314777.A0A164VT73"/>
<dbReference type="EMBL" id="KV419404">
    <property type="protein sequence ID" value="KZS94444.1"/>
    <property type="molecule type" value="Genomic_DNA"/>
</dbReference>
<feature type="domain" description="LYC1 C-terminal" evidence="1">
    <location>
        <begin position="207"/>
        <end position="384"/>
    </location>
</feature>
<dbReference type="InterPro" id="IPR055100">
    <property type="entry name" value="GNAT_LYC1-like"/>
</dbReference>
<evidence type="ECO:0000313" key="2">
    <source>
        <dbReference type="EMBL" id="KZS94444.1"/>
    </source>
</evidence>
<dbReference type="Proteomes" id="UP000076722">
    <property type="component" value="Unassembled WGS sequence"/>
</dbReference>
<dbReference type="PANTHER" id="PTHR34815">
    <property type="entry name" value="LYSINE ACETYLTRANSFERASE"/>
    <property type="match status" value="1"/>
</dbReference>
<reference evidence="2 3" key="1">
    <citation type="journal article" date="2016" name="Mol. Biol. Evol.">
        <title>Comparative Genomics of Early-Diverging Mushroom-Forming Fungi Provides Insights into the Origins of Lignocellulose Decay Capabilities.</title>
        <authorList>
            <person name="Nagy L.G."/>
            <person name="Riley R."/>
            <person name="Tritt A."/>
            <person name="Adam C."/>
            <person name="Daum C."/>
            <person name="Floudas D."/>
            <person name="Sun H."/>
            <person name="Yadav J.S."/>
            <person name="Pangilinan J."/>
            <person name="Larsson K.H."/>
            <person name="Matsuura K."/>
            <person name="Barry K."/>
            <person name="Labutti K."/>
            <person name="Kuo R."/>
            <person name="Ohm R.A."/>
            <person name="Bhattacharya S.S."/>
            <person name="Shirouzu T."/>
            <person name="Yoshinaga Y."/>
            <person name="Martin F.M."/>
            <person name="Grigoriev I.V."/>
            <person name="Hibbett D.S."/>
        </authorList>
    </citation>
    <scope>NUCLEOTIDE SEQUENCE [LARGE SCALE GENOMIC DNA]</scope>
    <source>
        <strain evidence="2 3">HHB9708</strain>
    </source>
</reference>
<dbReference type="OrthoDB" id="2020070at2759"/>
<gene>
    <name evidence="2" type="ORF">SISNIDRAFT_549010</name>
</gene>
<protein>
    <recommendedName>
        <fullName evidence="1">LYC1 C-terminal domain-containing protein</fullName>
    </recommendedName>
</protein>
<evidence type="ECO:0000259" key="1">
    <source>
        <dbReference type="Pfam" id="PF22998"/>
    </source>
</evidence>
<dbReference type="PANTHER" id="PTHR34815:SF2">
    <property type="entry name" value="N-ACETYLTRANSFERASE DOMAIN-CONTAINING PROTEIN"/>
    <property type="match status" value="1"/>
</dbReference>
<evidence type="ECO:0000313" key="3">
    <source>
        <dbReference type="Proteomes" id="UP000076722"/>
    </source>
</evidence>
<accession>A0A164VT73</accession>
<dbReference type="InterPro" id="IPR053013">
    <property type="entry name" value="LAT"/>
</dbReference>
<dbReference type="Pfam" id="PF22998">
    <property type="entry name" value="GNAT_LYC1-like"/>
    <property type="match status" value="1"/>
</dbReference>
<keyword evidence="3" id="KW-1185">Reference proteome</keyword>
<sequence>MGIDLASLSLFPATPEQVLESRKRTFPQWGRGLTLDQYLRRDAAMDVHEHAKGKLTTWVLADRADHTSLDFFCSCESFKRQALQAPKRSTTAQWCVAYGIASVYTPPRNRGRGYARHMMRLLHWVLAHGKNLPEFPVEWGMPPTRPEEVGDGLFSALWSDVGSKFYLSCGMTLESQGWEVRSPQGTIFIVEDLQRRLSSGSVLGRKVPEMTLLSPEETSFLWINDTIFIEEELSKHSSDVTRVSFAPIGGVGAYTSRRTSFFIPESDEEQTLKHWGVKLDIEGESPTYVTWCIEVDPPPTKLLITRLRSEPRVFLELMHAVLIAAQELNMEKIEIWNLPSQLVAIAGELGGVTAFREDHLPSLAWYGPPPSSGVEWMFNEKYAVFPLGYKTVDSDARVSQVPMVLRD</sequence>
<proteinExistence type="predicted"/>
<dbReference type="AlphaFoldDB" id="A0A164VT73"/>
<organism evidence="2 3">
    <name type="scientific">Sistotremastrum niveocremeum HHB9708</name>
    <dbReference type="NCBI Taxonomy" id="1314777"/>
    <lineage>
        <taxon>Eukaryota</taxon>
        <taxon>Fungi</taxon>
        <taxon>Dikarya</taxon>
        <taxon>Basidiomycota</taxon>
        <taxon>Agaricomycotina</taxon>
        <taxon>Agaricomycetes</taxon>
        <taxon>Sistotremastrales</taxon>
        <taxon>Sistotremastraceae</taxon>
        <taxon>Sertulicium</taxon>
        <taxon>Sertulicium niveocremeum</taxon>
    </lineage>
</organism>